<dbReference type="PANTHER" id="PTHR46641:SF2">
    <property type="entry name" value="FMRFAMIDE RECEPTOR"/>
    <property type="match status" value="1"/>
</dbReference>
<dbReference type="Gene3D" id="1.20.1070.10">
    <property type="entry name" value="Rhodopsin 7-helix transmembrane proteins"/>
    <property type="match status" value="1"/>
</dbReference>
<feature type="domain" description="G-protein coupled receptors family 1 profile" evidence="6">
    <location>
        <begin position="8"/>
        <end position="278"/>
    </location>
</feature>
<dbReference type="Proteomes" id="UP001497497">
    <property type="component" value="Unassembled WGS sequence"/>
</dbReference>
<reference evidence="7 8" key="1">
    <citation type="submission" date="2024-04" db="EMBL/GenBank/DDBJ databases">
        <authorList>
            <consortium name="Genoscope - CEA"/>
            <person name="William W."/>
        </authorList>
    </citation>
    <scope>NUCLEOTIDE SEQUENCE [LARGE SCALE GENOMIC DNA]</scope>
</reference>
<evidence type="ECO:0000256" key="4">
    <source>
        <dbReference type="ARBA" id="ARBA00023136"/>
    </source>
</evidence>
<protein>
    <recommendedName>
        <fullName evidence="6">G-protein coupled receptors family 1 profile domain-containing protein</fullName>
    </recommendedName>
</protein>
<feature type="transmembrane region" description="Helical" evidence="5">
    <location>
        <begin position="114"/>
        <end position="133"/>
    </location>
</feature>
<feature type="transmembrane region" description="Helical" evidence="5">
    <location>
        <begin position="29"/>
        <end position="51"/>
    </location>
</feature>
<evidence type="ECO:0000256" key="1">
    <source>
        <dbReference type="ARBA" id="ARBA00004370"/>
    </source>
</evidence>
<dbReference type="PROSITE" id="PS50262">
    <property type="entry name" value="G_PROTEIN_RECEP_F1_2"/>
    <property type="match status" value="1"/>
</dbReference>
<dbReference type="Pfam" id="PF00001">
    <property type="entry name" value="7tm_1"/>
    <property type="match status" value="1"/>
</dbReference>
<dbReference type="GO" id="GO:0016020">
    <property type="term" value="C:membrane"/>
    <property type="evidence" value="ECO:0007669"/>
    <property type="project" value="UniProtKB-SubCell"/>
</dbReference>
<dbReference type="PANTHER" id="PTHR46641">
    <property type="entry name" value="FMRFAMIDE RECEPTOR-RELATED"/>
    <property type="match status" value="1"/>
</dbReference>
<keyword evidence="3 5" id="KW-1133">Transmembrane helix</keyword>
<accession>A0AAV2HVU9</accession>
<sequence>MVLPGLVLNAINVIIFARMGLADSTNISLLGLTLADIGVLLTMVGLCVLFNPLTLSAAPSMDIIDAINYIVLGTPLNIFSRISGLITGFISLERLLCVAWPLHIKFLVTKQRTVLVVVGAYALMFTSGIPTFIAHPIGMRFNPVLNATVVGLVFSANTEELENISVSANIAAQTASFVVVTVSTVFLTRSLHRSAQWRGAIHRQASKSSARDKQLVKMVVLISATFIACSLPLVVVNAVMPFRNEFSFKGREKNVFMLTCGVFFALQSINASVNFFVYLAMSSKFKQNLYTLLGLEGNSSDSSKSRDALKTAI</sequence>
<dbReference type="EMBL" id="CAXITT010000294">
    <property type="protein sequence ID" value="CAL1538299.1"/>
    <property type="molecule type" value="Genomic_DNA"/>
</dbReference>
<dbReference type="InterPro" id="IPR017452">
    <property type="entry name" value="GPCR_Rhodpsn_7TM"/>
</dbReference>
<proteinExistence type="predicted"/>
<dbReference type="AlphaFoldDB" id="A0AAV2HVU9"/>
<organism evidence="7 8">
    <name type="scientific">Lymnaea stagnalis</name>
    <name type="common">Great pond snail</name>
    <name type="synonym">Helix stagnalis</name>
    <dbReference type="NCBI Taxonomy" id="6523"/>
    <lineage>
        <taxon>Eukaryota</taxon>
        <taxon>Metazoa</taxon>
        <taxon>Spiralia</taxon>
        <taxon>Lophotrochozoa</taxon>
        <taxon>Mollusca</taxon>
        <taxon>Gastropoda</taxon>
        <taxon>Heterobranchia</taxon>
        <taxon>Euthyneura</taxon>
        <taxon>Panpulmonata</taxon>
        <taxon>Hygrophila</taxon>
        <taxon>Lymnaeoidea</taxon>
        <taxon>Lymnaeidae</taxon>
        <taxon>Lymnaea</taxon>
    </lineage>
</organism>
<evidence type="ECO:0000256" key="5">
    <source>
        <dbReference type="SAM" id="Phobius"/>
    </source>
</evidence>
<feature type="transmembrane region" description="Helical" evidence="5">
    <location>
        <begin position="255"/>
        <end position="280"/>
    </location>
</feature>
<name>A0AAV2HVU9_LYMST</name>
<feature type="transmembrane region" description="Helical" evidence="5">
    <location>
        <begin position="215"/>
        <end position="235"/>
    </location>
</feature>
<comment type="subcellular location">
    <subcellularLocation>
        <location evidence="1">Membrane</location>
    </subcellularLocation>
</comment>
<keyword evidence="2 5" id="KW-0812">Transmembrane</keyword>
<feature type="transmembrane region" description="Helical" evidence="5">
    <location>
        <begin position="6"/>
        <end position="22"/>
    </location>
</feature>
<evidence type="ECO:0000256" key="2">
    <source>
        <dbReference type="ARBA" id="ARBA00022692"/>
    </source>
</evidence>
<keyword evidence="8" id="KW-1185">Reference proteome</keyword>
<dbReference type="InterPro" id="IPR052954">
    <property type="entry name" value="GPCR-Ligand_Int"/>
</dbReference>
<evidence type="ECO:0000256" key="3">
    <source>
        <dbReference type="ARBA" id="ARBA00022989"/>
    </source>
</evidence>
<feature type="transmembrane region" description="Helical" evidence="5">
    <location>
        <begin position="78"/>
        <end position="102"/>
    </location>
</feature>
<evidence type="ECO:0000313" key="7">
    <source>
        <dbReference type="EMBL" id="CAL1538299.1"/>
    </source>
</evidence>
<keyword evidence="4 5" id="KW-0472">Membrane</keyword>
<evidence type="ECO:0000259" key="6">
    <source>
        <dbReference type="PROSITE" id="PS50262"/>
    </source>
</evidence>
<dbReference type="PRINTS" id="PR00237">
    <property type="entry name" value="GPCRRHODOPSN"/>
</dbReference>
<gene>
    <name evidence="7" type="ORF">GSLYS_00012120001</name>
</gene>
<dbReference type="GO" id="GO:0004930">
    <property type="term" value="F:G protein-coupled receptor activity"/>
    <property type="evidence" value="ECO:0007669"/>
    <property type="project" value="InterPro"/>
</dbReference>
<comment type="caution">
    <text evidence="7">The sequence shown here is derived from an EMBL/GenBank/DDBJ whole genome shotgun (WGS) entry which is preliminary data.</text>
</comment>
<evidence type="ECO:0000313" key="8">
    <source>
        <dbReference type="Proteomes" id="UP001497497"/>
    </source>
</evidence>
<dbReference type="SUPFAM" id="SSF81321">
    <property type="entry name" value="Family A G protein-coupled receptor-like"/>
    <property type="match status" value="1"/>
</dbReference>
<dbReference type="InterPro" id="IPR000276">
    <property type="entry name" value="GPCR_Rhodpsn"/>
</dbReference>
<feature type="transmembrane region" description="Helical" evidence="5">
    <location>
        <begin position="170"/>
        <end position="188"/>
    </location>
</feature>